<protein>
    <submittedName>
        <fullName evidence="1">Uncharacterized protein</fullName>
    </submittedName>
</protein>
<dbReference type="EMBL" id="GGEC01080339">
    <property type="protein sequence ID" value="MBX60823.1"/>
    <property type="molecule type" value="Transcribed_RNA"/>
</dbReference>
<evidence type="ECO:0000313" key="1">
    <source>
        <dbReference type="EMBL" id="MBX60823.1"/>
    </source>
</evidence>
<name>A0A2P2Q1M5_RHIMU</name>
<proteinExistence type="predicted"/>
<dbReference type="AlphaFoldDB" id="A0A2P2Q1M5"/>
<organism evidence="1">
    <name type="scientific">Rhizophora mucronata</name>
    <name type="common">Asiatic mangrove</name>
    <dbReference type="NCBI Taxonomy" id="61149"/>
    <lineage>
        <taxon>Eukaryota</taxon>
        <taxon>Viridiplantae</taxon>
        <taxon>Streptophyta</taxon>
        <taxon>Embryophyta</taxon>
        <taxon>Tracheophyta</taxon>
        <taxon>Spermatophyta</taxon>
        <taxon>Magnoliopsida</taxon>
        <taxon>eudicotyledons</taxon>
        <taxon>Gunneridae</taxon>
        <taxon>Pentapetalae</taxon>
        <taxon>rosids</taxon>
        <taxon>fabids</taxon>
        <taxon>Malpighiales</taxon>
        <taxon>Rhizophoraceae</taxon>
        <taxon>Rhizophora</taxon>
    </lineage>
</organism>
<sequence length="23" mass="2522">MCEVRILNYIPSASVASILQLNS</sequence>
<accession>A0A2P2Q1M5</accession>
<reference evidence="1" key="1">
    <citation type="submission" date="2018-02" db="EMBL/GenBank/DDBJ databases">
        <title>Rhizophora mucronata_Transcriptome.</title>
        <authorList>
            <person name="Meera S.P."/>
            <person name="Sreeshan A."/>
            <person name="Augustine A."/>
        </authorList>
    </citation>
    <scope>NUCLEOTIDE SEQUENCE</scope>
    <source>
        <tissue evidence="1">Leaf</tissue>
    </source>
</reference>